<dbReference type="RefSeq" id="WP_156998586.1">
    <property type="nucleotide sequence ID" value="NZ_BAAANU010000023.1"/>
</dbReference>
<organism evidence="3 4">
    <name type="scientific">Agromyces terreus</name>
    <dbReference type="NCBI Taxonomy" id="424795"/>
    <lineage>
        <taxon>Bacteria</taxon>
        <taxon>Bacillati</taxon>
        <taxon>Actinomycetota</taxon>
        <taxon>Actinomycetes</taxon>
        <taxon>Micrococcales</taxon>
        <taxon>Microbacteriaceae</taxon>
        <taxon>Agromyces</taxon>
    </lineage>
</organism>
<keyword evidence="4" id="KW-1185">Reference proteome</keyword>
<keyword evidence="1" id="KW-0812">Transmembrane</keyword>
<proteinExistence type="predicted"/>
<reference evidence="3" key="1">
    <citation type="submission" date="2022-06" db="EMBL/GenBank/DDBJ databases">
        <title>Sequencing the genomes of 1000 actinobacteria strains.</title>
        <authorList>
            <person name="Klenk H.-P."/>
        </authorList>
    </citation>
    <scope>NUCLEOTIDE SEQUENCE</scope>
    <source>
        <strain evidence="3">DSM 22016</strain>
    </source>
</reference>
<dbReference type="Proteomes" id="UP001139722">
    <property type="component" value="Unassembled WGS sequence"/>
</dbReference>
<feature type="transmembrane region" description="Helical" evidence="1">
    <location>
        <begin position="282"/>
        <end position="301"/>
    </location>
</feature>
<dbReference type="OrthoDB" id="5007573at2"/>
<comment type="caution">
    <text evidence="3">The sequence shown here is derived from an EMBL/GenBank/DDBJ whole genome shotgun (WGS) entry which is preliminary data.</text>
</comment>
<keyword evidence="1" id="KW-0472">Membrane</keyword>
<protein>
    <recommendedName>
        <fullName evidence="5">LPXTG cell wall anchor domain-containing protein</fullName>
    </recommendedName>
</protein>
<feature type="chain" id="PRO_5040818049" description="LPXTG cell wall anchor domain-containing protein" evidence="2">
    <location>
        <begin position="33"/>
        <end position="309"/>
    </location>
</feature>
<keyword evidence="1" id="KW-1133">Transmembrane helix</keyword>
<dbReference type="EMBL" id="JAMZDY010000001">
    <property type="protein sequence ID" value="MCP2370225.1"/>
    <property type="molecule type" value="Genomic_DNA"/>
</dbReference>
<evidence type="ECO:0000256" key="2">
    <source>
        <dbReference type="SAM" id="SignalP"/>
    </source>
</evidence>
<name>A0A9X2KBJ4_9MICO</name>
<evidence type="ECO:0000256" key="1">
    <source>
        <dbReference type="SAM" id="Phobius"/>
    </source>
</evidence>
<gene>
    <name evidence="3" type="ORF">BJ978_000901</name>
</gene>
<dbReference type="AlphaFoldDB" id="A0A9X2KBJ4"/>
<keyword evidence="2" id="KW-0732">Signal</keyword>
<evidence type="ECO:0000313" key="3">
    <source>
        <dbReference type="EMBL" id="MCP2370225.1"/>
    </source>
</evidence>
<evidence type="ECO:0000313" key="4">
    <source>
        <dbReference type="Proteomes" id="UP001139722"/>
    </source>
</evidence>
<evidence type="ECO:0008006" key="5">
    <source>
        <dbReference type="Google" id="ProtNLM"/>
    </source>
</evidence>
<sequence length="309" mass="30436">MASTAHRLRLGALAAAAALALTGLAAAAPASAAEGDAPVIALDQTTFAAGDWAGGFDVTGSGFDPSVPVAEVSIGANGENGGGQLWSAEVAVAADGTIDEHLVPDQSTQAPDENGYPKYNVNASQHLGETWLFSNSVALTITEGVSAAAPEEASADQLAGGIAVQFSGFAGGESVQYTAVLHHWNEADEVDEIVDQAEGAVTADGAGSGGFTVALAGAQEGDYVVIDLVGTESMRLGSAWTSVVAADVAPPAPVDPAPAPAVDAAAPAAATGPQLAETGPDLGIGLAAMALIALGAGVVVMRRRTAATR</sequence>
<feature type="signal peptide" evidence="2">
    <location>
        <begin position="1"/>
        <end position="32"/>
    </location>
</feature>
<accession>A0A9X2KBJ4</accession>